<evidence type="ECO:0000256" key="10">
    <source>
        <dbReference type="PROSITE-ProRule" id="PRU00782"/>
    </source>
</evidence>
<evidence type="ECO:0000256" key="7">
    <source>
        <dbReference type="ARBA" id="ARBA00023054"/>
    </source>
</evidence>
<feature type="compositionally biased region" description="Basic residues" evidence="12">
    <location>
        <begin position="2862"/>
        <end position="2879"/>
    </location>
</feature>
<dbReference type="FunFam" id="4.10.270.10:FF:000002">
    <property type="entry name" value="unconventional myosin-XVIIIa isoform X1"/>
    <property type="match status" value="1"/>
</dbReference>
<dbReference type="InterPro" id="IPR001609">
    <property type="entry name" value="Myosin_head_motor_dom-like"/>
</dbReference>
<feature type="region of interest" description="Disordered" evidence="12">
    <location>
        <begin position="2774"/>
        <end position="2963"/>
    </location>
</feature>
<evidence type="ECO:0000256" key="9">
    <source>
        <dbReference type="ARBA" id="ARBA00023175"/>
    </source>
</evidence>
<evidence type="ECO:0000259" key="14">
    <source>
        <dbReference type="PROSITE" id="PS51456"/>
    </source>
</evidence>
<evidence type="ECO:0000259" key="13">
    <source>
        <dbReference type="PROSITE" id="PS50106"/>
    </source>
</evidence>
<dbReference type="Proteomes" id="UP000694890">
    <property type="component" value="Linkage group LG21"/>
</dbReference>
<feature type="region of interest" description="Disordered" evidence="12">
    <location>
        <begin position="338"/>
        <end position="424"/>
    </location>
</feature>
<feature type="compositionally biased region" description="Pro residues" evidence="12">
    <location>
        <begin position="720"/>
        <end position="736"/>
    </location>
</feature>
<dbReference type="RefSeq" id="XP_050921683.1">
    <property type="nucleotide sequence ID" value="XM_051065726.1"/>
</dbReference>
<protein>
    <submittedName>
        <fullName evidence="17 18">Unconventional myosin-XVIIIa isoform X1</fullName>
    </submittedName>
</protein>
<dbReference type="GO" id="GO:0005737">
    <property type="term" value="C:cytoplasm"/>
    <property type="evidence" value="ECO:0007669"/>
    <property type="project" value="UniProtKB-SubCell"/>
</dbReference>
<dbReference type="PROSITE" id="PS50096">
    <property type="entry name" value="IQ"/>
    <property type="match status" value="1"/>
</dbReference>
<dbReference type="GO" id="GO:0005524">
    <property type="term" value="F:ATP binding"/>
    <property type="evidence" value="ECO:0007669"/>
    <property type="project" value="UniProtKB-UniRule"/>
</dbReference>
<dbReference type="Pfam" id="PF00063">
    <property type="entry name" value="Myosin_head"/>
    <property type="match status" value="1"/>
</dbReference>
<feature type="compositionally biased region" description="Basic residues" evidence="12">
    <location>
        <begin position="2836"/>
        <end position="2848"/>
    </location>
</feature>
<dbReference type="Pfam" id="PF01576">
    <property type="entry name" value="Myosin_tail_1"/>
    <property type="match status" value="1"/>
</dbReference>
<organism evidence="16 17">
    <name type="scientific">Lates calcarifer</name>
    <name type="common">Barramundi</name>
    <name type="synonym">Holocentrus calcarifer</name>
    <dbReference type="NCBI Taxonomy" id="8187"/>
    <lineage>
        <taxon>Eukaryota</taxon>
        <taxon>Metazoa</taxon>
        <taxon>Chordata</taxon>
        <taxon>Craniata</taxon>
        <taxon>Vertebrata</taxon>
        <taxon>Euteleostomi</taxon>
        <taxon>Actinopterygii</taxon>
        <taxon>Neopterygii</taxon>
        <taxon>Teleostei</taxon>
        <taxon>Neoteleostei</taxon>
        <taxon>Acanthomorphata</taxon>
        <taxon>Carangaria</taxon>
        <taxon>Carangaria incertae sedis</taxon>
        <taxon>Centropomidae</taxon>
        <taxon>Lates</taxon>
    </lineage>
</organism>
<proteinExistence type="inferred from homology"/>
<feature type="region of interest" description="Disordered" evidence="12">
    <location>
        <begin position="567"/>
        <end position="757"/>
    </location>
</feature>
<dbReference type="RefSeq" id="XP_018555793.1">
    <property type="nucleotide sequence ID" value="XM_018700277.2"/>
</dbReference>
<feature type="compositionally biased region" description="Basic and acidic residues" evidence="12">
    <location>
        <begin position="1"/>
        <end position="38"/>
    </location>
</feature>
<feature type="compositionally biased region" description="Polar residues" evidence="12">
    <location>
        <begin position="2731"/>
        <end position="2740"/>
    </location>
</feature>
<dbReference type="Gene3D" id="3.30.70.1590">
    <property type="match status" value="1"/>
</dbReference>
<dbReference type="InterPro" id="IPR027417">
    <property type="entry name" value="P-loop_NTPase"/>
</dbReference>
<evidence type="ECO:0000256" key="6">
    <source>
        <dbReference type="ARBA" id="ARBA00022840"/>
    </source>
</evidence>
<keyword evidence="8 10" id="KW-0518">Myosin</keyword>
<feature type="compositionally biased region" description="Polar residues" evidence="12">
    <location>
        <begin position="632"/>
        <end position="652"/>
    </location>
</feature>
<dbReference type="InterPro" id="IPR036064">
    <property type="entry name" value="MYSc_Myo18"/>
</dbReference>
<evidence type="ECO:0000256" key="11">
    <source>
        <dbReference type="SAM" id="Coils"/>
    </source>
</evidence>
<dbReference type="SUPFAM" id="SSF50156">
    <property type="entry name" value="PDZ domain-like"/>
    <property type="match status" value="1"/>
</dbReference>
<evidence type="ECO:0000256" key="12">
    <source>
        <dbReference type="SAM" id="MobiDB-lite"/>
    </source>
</evidence>
<evidence type="ECO:0000256" key="1">
    <source>
        <dbReference type="ARBA" id="ARBA00004496"/>
    </source>
</evidence>
<dbReference type="SMART" id="SM00015">
    <property type="entry name" value="IQ"/>
    <property type="match status" value="1"/>
</dbReference>
<feature type="region of interest" description="Disordered" evidence="12">
    <location>
        <begin position="1"/>
        <end position="118"/>
    </location>
</feature>
<feature type="coiled-coil region" evidence="11">
    <location>
        <begin position="1842"/>
        <end position="1957"/>
    </location>
</feature>
<dbReference type="SMART" id="SM00228">
    <property type="entry name" value="PDZ"/>
    <property type="match status" value="1"/>
</dbReference>
<evidence type="ECO:0000256" key="5">
    <source>
        <dbReference type="ARBA" id="ARBA00022741"/>
    </source>
</evidence>
<dbReference type="KEGG" id="lcf:108899678"/>
<feature type="region of interest" description="Disordered" evidence="12">
    <location>
        <begin position="2711"/>
        <end position="2749"/>
    </location>
</feature>
<feature type="compositionally biased region" description="Basic and acidic residues" evidence="12">
    <location>
        <begin position="45"/>
        <end position="57"/>
    </location>
</feature>
<evidence type="ECO:0000256" key="4">
    <source>
        <dbReference type="ARBA" id="ARBA00022553"/>
    </source>
</evidence>
<dbReference type="CDD" id="cd01386">
    <property type="entry name" value="MYSc_Myo18"/>
    <property type="match status" value="1"/>
</dbReference>
<dbReference type="InterPro" id="IPR002928">
    <property type="entry name" value="Myosin_tail"/>
</dbReference>
<feature type="coiled-coil region" evidence="11">
    <location>
        <begin position="1986"/>
        <end position="2148"/>
    </location>
</feature>
<evidence type="ECO:0000313" key="16">
    <source>
        <dbReference type="Proteomes" id="UP000694890"/>
    </source>
</evidence>
<dbReference type="Gene3D" id="1.20.58.530">
    <property type="match status" value="1"/>
</dbReference>
<dbReference type="PANTHER" id="PTHR45615:SF13">
    <property type="entry name" value="UNCONVENTIONAL MYOSIN-XVIIIA"/>
    <property type="match status" value="1"/>
</dbReference>
<feature type="compositionally biased region" description="Low complexity" evidence="12">
    <location>
        <begin position="2806"/>
        <end position="2835"/>
    </location>
</feature>
<dbReference type="Pfam" id="PF00595">
    <property type="entry name" value="PDZ"/>
    <property type="match status" value="1"/>
</dbReference>
<feature type="coiled-coil region" evidence="11">
    <location>
        <begin position="1719"/>
        <end position="1816"/>
    </location>
</feature>
<dbReference type="InterPro" id="IPR036961">
    <property type="entry name" value="Kinesin_motor_dom_sf"/>
</dbReference>
<feature type="domain" description="Myosin motor" evidence="14">
    <location>
        <begin position="890"/>
        <end position="1655"/>
    </location>
</feature>
<dbReference type="Gene3D" id="4.10.270.10">
    <property type="entry name" value="Myosin, subunit A"/>
    <property type="match status" value="1"/>
</dbReference>
<evidence type="ECO:0000313" key="17">
    <source>
        <dbReference type="RefSeq" id="XP_018555793.1"/>
    </source>
</evidence>
<dbReference type="Gene3D" id="1.20.5.340">
    <property type="match status" value="2"/>
</dbReference>
<comment type="similarity">
    <text evidence="2 10">Belongs to the TRAFAC class myosin-kinesin ATPase superfamily. Myosin family.</text>
</comment>
<dbReference type="FunFam" id="1.20.58.530:FF:000011">
    <property type="entry name" value="unconventional myosin-XVIIIa isoform X2"/>
    <property type="match status" value="1"/>
</dbReference>
<evidence type="ECO:0000259" key="15">
    <source>
        <dbReference type="PROSITE" id="PS51844"/>
    </source>
</evidence>
<feature type="region of interest" description="Disordered" evidence="12">
    <location>
        <begin position="2326"/>
        <end position="2347"/>
    </location>
</feature>
<keyword evidence="9 10" id="KW-0505">Motor protein</keyword>
<dbReference type="FunFam" id="3.40.850.10:FF:000020">
    <property type="entry name" value="unconventional myosin-XVIIIa isoform X1"/>
    <property type="match status" value="1"/>
</dbReference>
<feature type="compositionally biased region" description="Pro residues" evidence="12">
    <location>
        <begin position="663"/>
        <end position="679"/>
    </location>
</feature>
<comment type="caution">
    <text evidence="10">Lacks conserved residue(s) required for the propagation of feature annotation.</text>
</comment>
<feature type="compositionally biased region" description="Low complexity" evidence="12">
    <location>
        <begin position="653"/>
        <end position="662"/>
    </location>
</feature>
<feature type="domain" description="Myosin N-terminal SH3-like" evidence="15">
    <location>
        <begin position="834"/>
        <end position="886"/>
    </location>
</feature>
<dbReference type="InterPro" id="IPR036034">
    <property type="entry name" value="PDZ_sf"/>
</dbReference>
<dbReference type="PRINTS" id="PR00193">
    <property type="entry name" value="MYOSINHEAVY"/>
</dbReference>
<dbReference type="GO" id="GO:0031032">
    <property type="term" value="P:actomyosin structure organization"/>
    <property type="evidence" value="ECO:0007669"/>
    <property type="project" value="TreeGrafter"/>
</dbReference>
<comment type="subcellular location">
    <subcellularLocation>
        <location evidence="1">Cytoplasm</location>
    </subcellularLocation>
</comment>
<keyword evidence="5 10" id="KW-0547">Nucleotide-binding</keyword>
<dbReference type="PANTHER" id="PTHR45615">
    <property type="entry name" value="MYOSIN HEAVY CHAIN, NON-MUSCLE"/>
    <property type="match status" value="1"/>
</dbReference>
<dbReference type="Gene3D" id="2.30.42.10">
    <property type="match status" value="1"/>
</dbReference>
<evidence type="ECO:0000313" key="18">
    <source>
        <dbReference type="RefSeq" id="XP_050921683.1"/>
    </source>
</evidence>
<dbReference type="InterPro" id="IPR004009">
    <property type="entry name" value="SH3_Myosin"/>
</dbReference>
<keyword evidence="7 11" id="KW-0175">Coiled coil</keyword>
<dbReference type="CDD" id="cd06747">
    <property type="entry name" value="PDZ_MYO18-like"/>
    <property type="match status" value="1"/>
</dbReference>
<dbReference type="PROSITE" id="PS51844">
    <property type="entry name" value="SH3_LIKE"/>
    <property type="match status" value="1"/>
</dbReference>
<feature type="region of interest" description="Disordered" evidence="12">
    <location>
        <begin position="2430"/>
        <end position="2449"/>
    </location>
</feature>
<feature type="compositionally biased region" description="Low complexity" evidence="12">
    <location>
        <begin position="697"/>
        <end position="710"/>
    </location>
</feature>
<evidence type="ECO:0000256" key="3">
    <source>
        <dbReference type="ARBA" id="ARBA00022490"/>
    </source>
</evidence>
<dbReference type="GO" id="GO:0016460">
    <property type="term" value="C:myosin II complex"/>
    <property type="evidence" value="ECO:0007669"/>
    <property type="project" value="TreeGrafter"/>
</dbReference>
<feature type="region of interest" description="Disordered" evidence="12">
    <location>
        <begin position="494"/>
        <end position="534"/>
    </location>
</feature>
<dbReference type="SUPFAM" id="SSF90257">
    <property type="entry name" value="Myosin rod fragments"/>
    <property type="match status" value="1"/>
</dbReference>
<feature type="region of interest" description="Disordered" evidence="12">
    <location>
        <begin position="2460"/>
        <end position="2486"/>
    </location>
</feature>
<accession>A0AAJ7QGV8</accession>
<dbReference type="InterPro" id="IPR057772">
    <property type="entry name" value="SH3_Myo18a"/>
</dbReference>
<feature type="domain" description="PDZ" evidence="13">
    <location>
        <begin position="227"/>
        <end position="318"/>
    </location>
</feature>
<dbReference type="InterPro" id="IPR000048">
    <property type="entry name" value="IQ_motif_EF-hand-BS"/>
</dbReference>
<feature type="compositionally biased region" description="Basic and acidic residues" evidence="12">
    <location>
        <begin position="2787"/>
        <end position="2800"/>
    </location>
</feature>
<feature type="region of interest" description="Disordered" evidence="12">
    <location>
        <begin position="2646"/>
        <end position="2684"/>
    </location>
</feature>
<dbReference type="SMART" id="SM00242">
    <property type="entry name" value="MYSc"/>
    <property type="match status" value="1"/>
</dbReference>
<dbReference type="FunFam" id="1.10.10.820:FF:000004">
    <property type="entry name" value="unconventional myosin-XVIIIa isoform X1"/>
    <property type="match status" value="1"/>
</dbReference>
<feature type="region of interest" description="Disordered" evidence="12">
    <location>
        <begin position="145"/>
        <end position="174"/>
    </location>
</feature>
<sequence length="2963" mass="332223">MFNLMKKDKEREGSRKEKKDKKERMSAAELRSLEEMSMRRGFFNLKREAKRESKNKLEISNPIPIKVASSNELTLTDIESDGLSNRSSMVLDDQLSAASSTDDLKGEGGGGQDGHRSSVHDRVAHFGSLAKQNSSQVGQMMKRFSFSQRSKEESPSEGSTPSGQNSAAPSPHVESKVFSMLRKQSLKQQPEAPATKKVCIPEVVDKTFPAQLQLPAVVAPSVPETRELELQRRNTGDFGFSLRRTTMLDRSLDGGVYRRVVHFAEPGAGTKDLALGLVPGDRLVEINGRNVENKTRDEIVEMIRQSGDTVRLKVQPILELSELSRCWLRNTEGLRRETRHIKEENKPGSTSSDSDGLPNRAKSVPALDPGRGLFQAKSPPPVSSMESVARVRSPSPPKVRTPVKVPERPEPPSKMGEQLRSPETSQTLLNPEPVMKREQEQNGIMGKSMVNGHDIIKPPCTTTNLVDAAGDQGFPRRKVVKVVRSVVRKILPTEEVETTGPTQPSHKSPDAAKPAAEPFKAVQAPAPVSKASSMSGFSFKHDVIKTEDKDDISRGLTNLMVRGRTRELRPQMCKDEHPKKIELEKKEEKVEQEETKEDHREDKTTLKQEVDRKLVSSGPVMRGLKSPLGAVNPTNMVSMGSAPASSKLTHSRPSSFPASEPLPLSPPPHLTPEPKPTPDIKPSTMNPLPATSFVKKTSSLSPPSRLTPVPKSSKLVTPVSPHPPCPNRGPLSPPPGVTLIEKPAESQEEGAPLSSTEEAQRRLMRIFSAPLEPAVSVSSDFQAPAPATLQPQGSLQGSVEEDPVALLQASHAAAKQSQVKTEEQIAAEQAWYGSEKVWLVHKDGFSLATVVKTEAGSLPEGKVKIKLEHDGTILDVDEDDIEKANPPSYDRSEDLASLLYLNESSVMHCLRQRYGGNLIHTYAGPNMVVINPLCTPSMYSEKVMHMFKGCRREDSAPHIYSVAQSAYRNLLTTRQDQSIVLLGKSGSGKTTNCQHLLQYLVSIAGSTGKIFSAEKWQAVYTILEAFGNSSTTMNTNASHFSHVVSLDFDQAGQVASASIQTMLLEKVRVSRRPEGESTFNIFYYILAGADSSLRTELHFNHLAENSAFGIIPHSKPEDKQRAAQQFTKLQAGMKVLGISGEEQKGLWLILGAIYHLGAAGATKDGDEAGRRQFARHEWAQKAAYLLGCTLEELSSSIFKHQAKGLQHSTSFRGAQDEAGQGDSSGSKVTALECLEAMASGLYSELFTLVISLINRALKSSQHSLCSLLIVDTPGFQNPRLAQQQRGATFEELCHNYTQERLQTLFHERTFVRELERYKEENIELALDDIECSTSRSVAAIDQASTQALVRTLARTDEARGLLWLMEEEAVQPGGSEETMLERLFSYYGSAQGENKGVSLLLRGERPHLFLLGHSHGTNWVEYDVQGWLSHAKHNLAAQNAATLLQDSQKKNISGLFMGRASGATVLSGSIAGLEGSSQLALRRATSMRKTFTTGVAAVKKKSLCIQVKLQVDALIDMVRRSRVHFVHCLLPKAEAVGGGGEPRVTHGESPDSGLMTLDVGLLRAQLRGSKLLDALRIYRQGYPDHMVFSEFRRRFDVLAPHLTKRHSRHYIVTDEKRAVEELLESLELEKSSYHMGLSRVFFRAGILSKLEEQRDVKTRRNISLFQAACRGYLARQAFKKRKIQDLAIRCIQKNIKKNRGVKDWPWWKLFTTVKPLIEVQLTEEQIRGKDEEIQQLKQKLEKVEKERNELRLNSDRLESRITELSSELADERNTGESASQLLETETSERLRLERDMKDLQAKFDSMKKQMESMEMEVMEARLIRASELNGEMDGDDTGGEWRLKYERAIREIEFTKKRLQQEFDDKLEVEQQNKRQLERRISDLQADNEESQRNIQQLKKKTQRLTAELQDTKLHLEGQQSRNHDLEKKQRKFDSELSAVQEEVQREKSLREKLAREKDMLTGEAFSLRQQLEDKDLEMCAVNLKLDQLEAELQDLNSQESKDEASLAKVKKQLRDMEAKVKDQEEELDEQAGTIQMLEQAKLRLEMEMERLRQTHSKEIESKDDEVEEIRQSCSKKLKQMEVQLEEEYDEKQKVLKEKRELESKLLSAQDKVRSGDIEAEKRLRKDLKRTKALLADAQIMLDHIKNNAPSKREIAQLKNQLEESEFTCAAAVKARKSMEVEIEDLHVQMEDISKTKQTLEEQLSRLQREKNDLQSRMEEDQEDLNELMKKHKAAVAQSAQNLAQISDLQAQLEEALKEKQEVQEKMQAIQSQLEFQEQSMVEKSLVSRQEAKIRELETKLEFEKTQVKRLESLVARLKENVEKLMEERDQYSSSENREKEQNKRLQRQIRDIKEEMCELAKKEAEASRKKHELEMDIESLEAGNQSLQADLKLAFKRIGDLQAAIEDEMESDDNEDLINSLQDMVTKYQKRKNRTQGDSDTDSDVEDRVDGVKSWLSKSKGSAKNLSDDGSLKSSRFPENIDAKEGKEFKEGKEWKVDGKEVESSRPMSVMSSLSYRKRSNLDSTGGKGNALFSAFKENAESEDALCSLKAKPKTFDFQDDAYSVSSRRKSQTGDDMNGRESVISQAYSEANSRARKGLDKESTISFTAPHRASTHLGLSLEDDAKSTISLGLSSALGHHRSTLRLNEGRGGRSVCGSSPSSPCFTRRSGGRSPGSVSRADSRMSLARSCHLSEFDVDIDDSRSVAFTERSAYSPHSSTGRSFSMPPPQGRSSTTNNDPVDNLDIKPVSHRNYLDPDLEKAINEVLSFKPIKFKRRSLEDSEGEEEKSKNDEDDSKSIRNGDTTRPASSLRRSASAVNCMKSSHSASSCSSPHQSHSKGKSKKKKKSYSSESDSSRDDRHHRSSSKRRSKKFKKKSKKRDQSSSSSTSSDSESESSSGASTISYRSNSSVKRAPSRRVSSPEREREAGSQSESQPLNKKDDKKRKKKVDSLMMKYLFRPDSD</sequence>
<dbReference type="GO" id="GO:0003774">
    <property type="term" value="F:cytoskeletal motor activity"/>
    <property type="evidence" value="ECO:0007669"/>
    <property type="project" value="UniProtKB-UniRule"/>
</dbReference>
<dbReference type="Gene3D" id="3.40.850.10">
    <property type="entry name" value="Kinesin motor domain"/>
    <property type="match status" value="1"/>
</dbReference>
<dbReference type="SUPFAM" id="SSF52540">
    <property type="entry name" value="P-loop containing nucleoside triphosphate hydrolases"/>
    <property type="match status" value="1"/>
</dbReference>
<dbReference type="Gene3D" id="1.10.10.820">
    <property type="match status" value="1"/>
</dbReference>
<keyword evidence="10" id="KW-0009">Actin-binding</keyword>
<dbReference type="GO" id="GO:0051015">
    <property type="term" value="F:actin filament binding"/>
    <property type="evidence" value="ECO:0007669"/>
    <property type="project" value="TreeGrafter"/>
</dbReference>
<gene>
    <name evidence="17 18" type="primary">myo18ab</name>
</gene>
<reference evidence="17 18" key="1">
    <citation type="submission" date="2025-04" db="UniProtKB">
        <authorList>
            <consortium name="RefSeq"/>
        </authorList>
    </citation>
    <scope>IDENTIFICATION</scope>
    <source>
        <tissue evidence="17 18">Brain</tissue>
    </source>
</reference>
<dbReference type="CTD" id="559005"/>
<dbReference type="FunFam" id="2.30.42.10:FF:000059">
    <property type="entry name" value="unconventional myosin-XVIIIa isoform X1"/>
    <property type="match status" value="1"/>
</dbReference>
<keyword evidence="6 10" id="KW-0067">ATP-binding</keyword>
<name>A0AAJ7QGV8_LATCA</name>
<keyword evidence="4" id="KW-0597">Phosphoprotein</keyword>
<feature type="compositionally biased region" description="Low complexity" evidence="12">
    <location>
        <begin position="2883"/>
        <end position="2898"/>
    </location>
</feature>
<feature type="compositionally biased region" description="Polar residues" evidence="12">
    <location>
        <begin position="2899"/>
        <end position="2911"/>
    </location>
</feature>
<keyword evidence="3" id="KW-0963">Cytoplasm</keyword>
<dbReference type="InterPro" id="IPR001478">
    <property type="entry name" value="PDZ"/>
</dbReference>
<dbReference type="Pfam" id="PF24556">
    <property type="entry name" value="SH3_Myosin-XVIIIa"/>
    <property type="match status" value="1"/>
</dbReference>
<dbReference type="Gene3D" id="1.20.120.720">
    <property type="entry name" value="Myosin VI head, motor domain, U50 subdomain"/>
    <property type="match status" value="1"/>
</dbReference>
<evidence type="ECO:0000256" key="8">
    <source>
        <dbReference type="ARBA" id="ARBA00023123"/>
    </source>
</evidence>
<evidence type="ECO:0000256" key="2">
    <source>
        <dbReference type="ARBA" id="ARBA00008314"/>
    </source>
</evidence>
<feature type="compositionally biased region" description="Basic and acidic residues" evidence="12">
    <location>
        <begin position="567"/>
        <end position="614"/>
    </location>
</feature>
<feature type="binding site" evidence="10">
    <location>
        <begin position="983"/>
        <end position="990"/>
    </location>
    <ligand>
        <name>ATP</name>
        <dbReference type="ChEBI" id="CHEBI:30616"/>
    </ligand>
</feature>
<dbReference type="GeneID" id="108899678"/>
<dbReference type="GO" id="GO:0032982">
    <property type="term" value="C:myosin filament"/>
    <property type="evidence" value="ECO:0007669"/>
    <property type="project" value="TreeGrafter"/>
</dbReference>
<dbReference type="PROSITE" id="PS50106">
    <property type="entry name" value="PDZ"/>
    <property type="match status" value="1"/>
</dbReference>
<dbReference type="PROSITE" id="PS51456">
    <property type="entry name" value="MYOSIN_MOTOR"/>
    <property type="match status" value="1"/>
</dbReference>